<reference evidence="2" key="1">
    <citation type="journal article" date="2020" name="Nat. Genet.">
        <title>Genomic diversifications of five Gossypium allopolyploid species and their impact on cotton improvement.</title>
        <authorList>
            <person name="Chen Z.J."/>
            <person name="Sreedasyam A."/>
            <person name="Ando A."/>
            <person name="Song Q."/>
            <person name="De Santiago L.M."/>
            <person name="Hulse-Kemp A.M."/>
            <person name="Ding M."/>
            <person name="Ye W."/>
            <person name="Kirkbride R.C."/>
            <person name="Jenkins J."/>
            <person name="Plott C."/>
            <person name="Lovell J."/>
            <person name="Lin Y.M."/>
            <person name="Vaughn R."/>
            <person name="Liu B."/>
            <person name="Simpson S."/>
            <person name="Scheffler B.E."/>
            <person name="Wen L."/>
            <person name="Saski C.A."/>
            <person name="Grover C.E."/>
            <person name="Hu G."/>
            <person name="Conover J.L."/>
            <person name="Carlson J.W."/>
            <person name="Shu S."/>
            <person name="Boston L.B."/>
            <person name="Williams M."/>
            <person name="Peterson D.G."/>
            <person name="McGee K."/>
            <person name="Jones D.C."/>
            <person name="Wendel J.F."/>
            <person name="Stelly D.M."/>
            <person name="Grimwood J."/>
            <person name="Schmutz J."/>
        </authorList>
    </citation>
    <scope>NUCLEOTIDE SEQUENCE [LARGE SCALE GENOMIC DNA]</scope>
    <source>
        <strain evidence="2">cv. TM-1</strain>
    </source>
</reference>
<dbReference type="RefSeq" id="XP_040955156.1">
    <property type="nucleotide sequence ID" value="XM_041099222.1"/>
</dbReference>
<evidence type="ECO:0000313" key="2">
    <source>
        <dbReference type="Proteomes" id="UP000818029"/>
    </source>
</evidence>
<dbReference type="Proteomes" id="UP000818029">
    <property type="component" value="Chromosome D08"/>
</dbReference>
<name>A0ABM3AJY8_GOSHI</name>
<keyword evidence="2" id="KW-1185">Reference proteome</keyword>
<dbReference type="Pfam" id="PF04842">
    <property type="entry name" value="DUF639"/>
    <property type="match status" value="1"/>
</dbReference>
<keyword evidence="1" id="KW-0812">Transmembrane</keyword>
<organism evidence="2 3">
    <name type="scientific">Gossypium hirsutum</name>
    <name type="common">Upland cotton</name>
    <name type="synonym">Gossypium mexicanum</name>
    <dbReference type="NCBI Taxonomy" id="3635"/>
    <lineage>
        <taxon>Eukaryota</taxon>
        <taxon>Viridiplantae</taxon>
        <taxon>Streptophyta</taxon>
        <taxon>Embryophyta</taxon>
        <taxon>Tracheophyta</taxon>
        <taxon>Spermatophyta</taxon>
        <taxon>Magnoliopsida</taxon>
        <taxon>eudicotyledons</taxon>
        <taxon>Gunneridae</taxon>
        <taxon>Pentapetalae</taxon>
        <taxon>rosids</taxon>
        <taxon>malvids</taxon>
        <taxon>Malvales</taxon>
        <taxon>Malvaceae</taxon>
        <taxon>Malvoideae</taxon>
        <taxon>Gossypium</taxon>
    </lineage>
</organism>
<evidence type="ECO:0000313" key="3">
    <source>
        <dbReference type="RefSeq" id="XP_040955156.1"/>
    </source>
</evidence>
<proteinExistence type="predicted"/>
<dbReference type="PANTHER" id="PTHR31860">
    <property type="entry name" value="HEAT-INDUCIBLE TRANSCRIPTION REPRESSOR (DUF639)-RELATED"/>
    <property type="match status" value="1"/>
</dbReference>
<keyword evidence="1" id="KW-1133">Transmembrane helix</keyword>
<dbReference type="GeneID" id="121220071"/>
<dbReference type="PANTHER" id="PTHR31860:SF6">
    <property type="entry name" value="HEAT-INDUCIBLE TRANSCRIPTION REPRESSOR (DUF639)"/>
    <property type="match status" value="1"/>
</dbReference>
<evidence type="ECO:0000256" key="1">
    <source>
        <dbReference type="SAM" id="Phobius"/>
    </source>
</evidence>
<gene>
    <name evidence="3" type="primary">LOC121220071</name>
</gene>
<keyword evidence="1" id="KW-0472">Membrane</keyword>
<accession>A0ABM3AJY8</accession>
<sequence>MAPPPMNTMEQLLAVQNAISQAEQLVQDGNIVLLKFRALLLSILPQARDRFATLLVFTALVLALVPSKYMLLVVFLETFTRYSLRGSIHHMVFYIKVSTVPRQQFPTQADVAPSLRLFFQASVSSTHAPRTSRYNDENFQERTRKTFNTFM</sequence>
<dbReference type="InterPro" id="IPR006927">
    <property type="entry name" value="DUF639"/>
</dbReference>
<protein>
    <submittedName>
        <fullName evidence="3">Uncharacterized protein</fullName>
    </submittedName>
</protein>
<feature type="transmembrane region" description="Helical" evidence="1">
    <location>
        <begin position="51"/>
        <end position="76"/>
    </location>
</feature>
<reference evidence="3" key="2">
    <citation type="submission" date="2025-08" db="UniProtKB">
        <authorList>
            <consortium name="RefSeq"/>
        </authorList>
    </citation>
    <scope>IDENTIFICATION</scope>
</reference>